<dbReference type="SUPFAM" id="SSF52540">
    <property type="entry name" value="P-loop containing nucleoside triphosphate hydrolases"/>
    <property type="match status" value="1"/>
</dbReference>
<dbReference type="GO" id="GO:0016887">
    <property type="term" value="F:ATP hydrolysis activity"/>
    <property type="evidence" value="ECO:0007669"/>
    <property type="project" value="InterPro"/>
</dbReference>
<dbReference type="SMART" id="SM00382">
    <property type="entry name" value="AAA"/>
    <property type="match status" value="1"/>
</dbReference>
<dbReference type="PANTHER" id="PTHR43335">
    <property type="entry name" value="ABC TRANSPORTER, ATP-BINDING PROTEIN"/>
    <property type="match status" value="1"/>
</dbReference>
<reference evidence="6 7" key="1">
    <citation type="submission" date="2014-12" db="EMBL/GenBank/DDBJ databases">
        <title>Comparative genomics of the lactic acid bacteria isolated from the honey bee gut.</title>
        <authorList>
            <person name="Ellegaard K.M."/>
            <person name="Tamarit D."/>
            <person name="Javelind E."/>
            <person name="Olofsson T."/>
            <person name="Andersson S.G."/>
            <person name="Vasquez A."/>
        </authorList>
    </citation>
    <scope>NUCLEOTIDE SEQUENCE [LARGE SCALE GENOMIC DNA]</scope>
    <source>
        <strain evidence="6 7">Bin7</strain>
    </source>
</reference>
<keyword evidence="4" id="KW-0067">ATP-binding</keyword>
<dbReference type="Gene3D" id="3.40.50.300">
    <property type="entry name" value="P-loop containing nucleotide triphosphate hydrolases"/>
    <property type="match status" value="1"/>
</dbReference>
<name>A0A0F4KVT8_9BIFI</name>
<dbReference type="PATRIC" id="fig|1684.5.peg.1234"/>
<evidence type="ECO:0000259" key="5">
    <source>
        <dbReference type="PROSITE" id="PS50893"/>
    </source>
</evidence>
<keyword evidence="3" id="KW-0547">Nucleotide-binding</keyword>
<gene>
    <name evidence="6" type="ORF">JF70_11760</name>
</gene>
<evidence type="ECO:0000256" key="4">
    <source>
        <dbReference type="ARBA" id="ARBA00022840"/>
    </source>
</evidence>
<keyword evidence="7" id="KW-1185">Reference proteome</keyword>
<evidence type="ECO:0000256" key="3">
    <source>
        <dbReference type="ARBA" id="ARBA00022741"/>
    </source>
</evidence>
<sequence length="261" mass="28236">MVTYQVDVSLSHVSFSYGRKQALSDVSLSFGNGVFGLLGPNGAGKTTLMNIVTTLSRPSSGSVRIARANVLTGAGRRRARSRIGYLPQSFELMNASSLMRNVRYAAWARGLSWKASCDAAVWALEQVGLSGESRRLVRSLSGGMRQRAGIACAIVARPDVLVLDEPTVGLDPVQRIEVRRFLDAYADSHTVLVSTHLVEDLAAIADRVLVLNNGRLLLDGHMDDLAALANPEDSMASPWESGYRQLLTRTGHLPSDQDEVS</sequence>
<dbReference type="PANTHER" id="PTHR43335:SF2">
    <property type="entry name" value="ABC TRANSPORTER, ATP-BINDING PROTEIN"/>
    <property type="match status" value="1"/>
</dbReference>
<evidence type="ECO:0000313" key="7">
    <source>
        <dbReference type="Proteomes" id="UP000033567"/>
    </source>
</evidence>
<dbReference type="Pfam" id="PF00005">
    <property type="entry name" value="ABC_tran"/>
    <property type="match status" value="1"/>
</dbReference>
<dbReference type="GO" id="GO:0005524">
    <property type="term" value="F:ATP binding"/>
    <property type="evidence" value="ECO:0007669"/>
    <property type="project" value="UniProtKB-KW"/>
</dbReference>
<protein>
    <submittedName>
        <fullName evidence="6">ABC transporter, ATP binding protein</fullName>
    </submittedName>
</protein>
<dbReference type="InterPro" id="IPR003593">
    <property type="entry name" value="AAA+_ATPase"/>
</dbReference>
<proteinExistence type="inferred from homology"/>
<dbReference type="InterPro" id="IPR003439">
    <property type="entry name" value="ABC_transporter-like_ATP-bd"/>
</dbReference>
<keyword evidence="2" id="KW-0813">Transport</keyword>
<dbReference type="EMBL" id="JWMF01000007">
    <property type="protein sequence ID" value="KJY50480.1"/>
    <property type="molecule type" value="Genomic_DNA"/>
</dbReference>
<evidence type="ECO:0000313" key="6">
    <source>
        <dbReference type="EMBL" id="KJY50480.1"/>
    </source>
</evidence>
<organism evidence="6 7">
    <name type="scientific">Bifidobacterium mellis</name>
    <dbReference type="NCBI Taxonomy" id="1293823"/>
    <lineage>
        <taxon>Bacteria</taxon>
        <taxon>Bacillati</taxon>
        <taxon>Actinomycetota</taxon>
        <taxon>Actinomycetes</taxon>
        <taxon>Bifidobacteriales</taxon>
        <taxon>Bifidobacteriaceae</taxon>
        <taxon>Bifidobacterium</taxon>
    </lineage>
</organism>
<dbReference type="PROSITE" id="PS00211">
    <property type="entry name" value="ABC_TRANSPORTER_1"/>
    <property type="match status" value="1"/>
</dbReference>
<dbReference type="PROSITE" id="PS50893">
    <property type="entry name" value="ABC_TRANSPORTER_2"/>
    <property type="match status" value="1"/>
</dbReference>
<accession>A0A0F4KVT8</accession>
<dbReference type="Proteomes" id="UP000033567">
    <property type="component" value="Unassembled WGS sequence"/>
</dbReference>
<evidence type="ECO:0000256" key="2">
    <source>
        <dbReference type="ARBA" id="ARBA00022448"/>
    </source>
</evidence>
<dbReference type="InterPro" id="IPR017871">
    <property type="entry name" value="ABC_transporter-like_CS"/>
</dbReference>
<dbReference type="AlphaFoldDB" id="A0A0F4KVT8"/>
<feature type="domain" description="ABC transporter" evidence="5">
    <location>
        <begin position="8"/>
        <end position="238"/>
    </location>
</feature>
<comment type="caution">
    <text evidence="6">The sequence shown here is derived from an EMBL/GenBank/DDBJ whole genome shotgun (WGS) entry which is preliminary data.</text>
</comment>
<dbReference type="RefSeq" id="WP_045935636.1">
    <property type="nucleotide sequence ID" value="NZ_KQ033885.1"/>
</dbReference>
<comment type="similarity">
    <text evidence="1">Belongs to the ABC transporter superfamily.</text>
</comment>
<dbReference type="InterPro" id="IPR027417">
    <property type="entry name" value="P-loop_NTPase"/>
</dbReference>
<evidence type="ECO:0000256" key="1">
    <source>
        <dbReference type="ARBA" id="ARBA00005417"/>
    </source>
</evidence>